<dbReference type="PROSITE" id="PS50801">
    <property type="entry name" value="STAS"/>
    <property type="match status" value="1"/>
</dbReference>
<evidence type="ECO:0000259" key="2">
    <source>
        <dbReference type="PROSITE" id="PS50801"/>
    </source>
</evidence>
<feature type="region of interest" description="Disordered" evidence="1">
    <location>
        <begin position="103"/>
        <end position="140"/>
    </location>
</feature>
<proteinExistence type="predicted"/>
<keyword evidence="4" id="KW-1185">Reference proteome</keyword>
<sequence length="140" mass="14813">MPVTGPLAPTTCTLPLVEVRITEFDLTCLPATGAVFDRLLALHPARVVVDLSGCRHIDAAAIGLLLDVHRQLARSDGVLTVRDPNPRIRRILHTARLDQILPVVDTAPPSPPGTATPAEEPTSAPPALVAHGRASVRATH</sequence>
<dbReference type="InterPro" id="IPR058548">
    <property type="entry name" value="MlaB-like_STAS"/>
</dbReference>
<reference evidence="3 4" key="1">
    <citation type="submission" date="2019-02" db="EMBL/GenBank/DDBJ databases">
        <title>Sequencing the genomes of 1000 actinobacteria strains.</title>
        <authorList>
            <person name="Klenk H.-P."/>
        </authorList>
    </citation>
    <scope>NUCLEOTIDE SEQUENCE [LARGE SCALE GENOMIC DNA]</scope>
    <source>
        <strain evidence="3 4">DSM 45888</strain>
    </source>
</reference>
<dbReference type="Proteomes" id="UP000293781">
    <property type="component" value="Unassembled WGS sequence"/>
</dbReference>
<dbReference type="CDD" id="cd07043">
    <property type="entry name" value="STAS_anti-anti-sigma_factors"/>
    <property type="match status" value="1"/>
</dbReference>
<feature type="domain" description="STAS" evidence="2">
    <location>
        <begin position="47"/>
        <end position="101"/>
    </location>
</feature>
<dbReference type="AlphaFoldDB" id="A0A4Q7UF32"/>
<name>A0A4Q7UF32_9ACTN</name>
<evidence type="ECO:0000256" key="1">
    <source>
        <dbReference type="SAM" id="MobiDB-lite"/>
    </source>
</evidence>
<feature type="compositionally biased region" description="Low complexity" evidence="1">
    <location>
        <begin position="115"/>
        <end position="127"/>
    </location>
</feature>
<dbReference type="EMBL" id="SHKK01000001">
    <property type="protein sequence ID" value="RZT79404.1"/>
    <property type="molecule type" value="Genomic_DNA"/>
</dbReference>
<comment type="caution">
    <text evidence="3">The sequence shown here is derived from an EMBL/GenBank/DDBJ whole genome shotgun (WGS) entry which is preliminary data.</text>
</comment>
<evidence type="ECO:0000313" key="3">
    <source>
        <dbReference type="EMBL" id="RZT79404.1"/>
    </source>
</evidence>
<gene>
    <name evidence="3" type="ORF">EV382_2603</name>
</gene>
<dbReference type="InterPro" id="IPR036513">
    <property type="entry name" value="STAS_dom_sf"/>
</dbReference>
<evidence type="ECO:0000313" key="4">
    <source>
        <dbReference type="Proteomes" id="UP000293781"/>
    </source>
</evidence>
<organism evidence="3 4">
    <name type="scientific">Micromonospora violae</name>
    <dbReference type="NCBI Taxonomy" id="1278207"/>
    <lineage>
        <taxon>Bacteria</taxon>
        <taxon>Bacillati</taxon>
        <taxon>Actinomycetota</taxon>
        <taxon>Actinomycetes</taxon>
        <taxon>Micromonosporales</taxon>
        <taxon>Micromonosporaceae</taxon>
        <taxon>Micromonospora</taxon>
    </lineage>
</organism>
<accession>A0A4Q7UF32</accession>
<dbReference type="SUPFAM" id="SSF52091">
    <property type="entry name" value="SpoIIaa-like"/>
    <property type="match status" value="1"/>
</dbReference>
<dbReference type="InterPro" id="IPR002645">
    <property type="entry name" value="STAS_dom"/>
</dbReference>
<dbReference type="Pfam" id="PF13466">
    <property type="entry name" value="STAS_2"/>
    <property type="match status" value="1"/>
</dbReference>
<dbReference type="Gene3D" id="3.30.750.24">
    <property type="entry name" value="STAS domain"/>
    <property type="match status" value="1"/>
</dbReference>
<protein>
    <submittedName>
        <fullName evidence="3">Anti-anti-sigma factor</fullName>
    </submittedName>
</protein>